<gene>
    <name evidence="2" type="ORF">J4H92_13495</name>
</gene>
<name>A0A939MQ94_9MICO</name>
<organism evidence="2 3">
    <name type="scientific">Leucobacter weissii</name>
    <dbReference type="NCBI Taxonomy" id="1983706"/>
    <lineage>
        <taxon>Bacteria</taxon>
        <taxon>Bacillati</taxon>
        <taxon>Actinomycetota</taxon>
        <taxon>Actinomycetes</taxon>
        <taxon>Micrococcales</taxon>
        <taxon>Microbacteriaceae</taxon>
        <taxon>Leucobacter</taxon>
    </lineage>
</organism>
<dbReference type="AlphaFoldDB" id="A0A939MQ94"/>
<dbReference type="RefSeq" id="WP_208098713.1">
    <property type="nucleotide sequence ID" value="NZ_JAGDYM010000016.1"/>
</dbReference>
<keyword evidence="1" id="KW-0732">Signal</keyword>
<feature type="chain" id="PRO_5037736011" evidence="1">
    <location>
        <begin position="20"/>
        <end position="171"/>
    </location>
</feature>
<evidence type="ECO:0000256" key="1">
    <source>
        <dbReference type="SAM" id="SignalP"/>
    </source>
</evidence>
<comment type="caution">
    <text evidence="2">The sequence shown here is derived from an EMBL/GenBank/DDBJ whole genome shotgun (WGS) entry which is preliminary data.</text>
</comment>
<dbReference type="EMBL" id="JAGDYM010000016">
    <property type="protein sequence ID" value="MBO1902957.1"/>
    <property type="molecule type" value="Genomic_DNA"/>
</dbReference>
<evidence type="ECO:0000313" key="3">
    <source>
        <dbReference type="Proteomes" id="UP000664382"/>
    </source>
</evidence>
<reference evidence="2" key="1">
    <citation type="submission" date="2021-03" db="EMBL/GenBank/DDBJ databases">
        <title>Leucobacter chromiisoli sp. nov., isolated from chromium-containing soil of chemical plant.</title>
        <authorList>
            <person name="Xu Z."/>
        </authorList>
    </citation>
    <scope>NUCLEOTIDE SEQUENCE</scope>
    <source>
        <strain evidence="2">S27</strain>
    </source>
</reference>
<accession>A0A939MQ94</accession>
<keyword evidence="3" id="KW-1185">Reference proteome</keyword>
<dbReference type="Proteomes" id="UP000664382">
    <property type="component" value="Unassembled WGS sequence"/>
</dbReference>
<sequence length="171" mass="18097">MASSPTSVLSLSLAGMLLAATTAGCTSTPADEPAESPAAELARTEFGGLALLERDGHRLLTEAEEPQAVMQALHWGVLATNDAGCFGLEEDGKFVGIAFPHGSEPEDGAITWQGERFVLGDELAIGGGWGRSESDSPTRDAFDACEFSSEGEVFFGQGEMSRGEEWRAERR</sequence>
<evidence type="ECO:0000313" key="2">
    <source>
        <dbReference type="EMBL" id="MBO1902957.1"/>
    </source>
</evidence>
<proteinExistence type="predicted"/>
<protein>
    <submittedName>
        <fullName evidence="2">Uncharacterized protein</fullName>
    </submittedName>
</protein>
<feature type="signal peptide" evidence="1">
    <location>
        <begin position="1"/>
        <end position="19"/>
    </location>
</feature>